<sequence length="276" mass="30196">MSKRRVGIVGFGHLGQFLATNLQENPNFELVFVWNRNPEALIGKIPSSLILRNLENLNTRKPDLIVEVAHPYISSKYGEFFLQQADYLMGSPTALADPEVEIKLREAANGNHGLYVPSGAFWGGEDIWRMADRNTLRGLKVTMTKCPQSFKLEGYLKKINDDVESEAITLYNGPVRDLCPLAPNNVNTMAAAAIAGYTLGFDGVIGCLVSDPNLRNFHVVEIEVTGLKSSNDENFTVHTIRKNPATLGHVTGEATFAAFVSSVISAHSKGPGIHLC</sequence>
<evidence type="ECO:0000256" key="2">
    <source>
        <dbReference type="ARBA" id="ARBA00020169"/>
    </source>
</evidence>
<dbReference type="InterPro" id="IPR036291">
    <property type="entry name" value="NAD(P)-bd_dom_sf"/>
</dbReference>
<name>T1J5E0_STRMM</name>
<dbReference type="OMA" id="KHPTSFK"/>
<dbReference type="STRING" id="126957.T1J5E0"/>
<evidence type="ECO:0000256" key="1">
    <source>
        <dbReference type="ARBA" id="ARBA00008331"/>
    </source>
</evidence>
<organism evidence="5 6">
    <name type="scientific">Strigamia maritima</name>
    <name type="common">European centipede</name>
    <name type="synonym">Geophilus maritimus</name>
    <dbReference type="NCBI Taxonomy" id="126957"/>
    <lineage>
        <taxon>Eukaryota</taxon>
        <taxon>Metazoa</taxon>
        <taxon>Ecdysozoa</taxon>
        <taxon>Arthropoda</taxon>
        <taxon>Myriapoda</taxon>
        <taxon>Chilopoda</taxon>
        <taxon>Pleurostigmophora</taxon>
        <taxon>Geophilomorpha</taxon>
        <taxon>Linotaeniidae</taxon>
        <taxon>Strigamia</taxon>
    </lineage>
</organism>
<dbReference type="InterPro" id="IPR002811">
    <property type="entry name" value="Asp_DH"/>
</dbReference>
<dbReference type="AlphaFoldDB" id="T1J5E0"/>
<dbReference type="PANTHER" id="PTHR31873:SF6">
    <property type="entry name" value="ASPARTATE DEHYDROGENASE DOMAIN-CONTAINING PROTEIN"/>
    <property type="match status" value="1"/>
</dbReference>
<reference evidence="5" key="2">
    <citation type="submission" date="2015-02" db="UniProtKB">
        <authorList>
            <consortium name="EnsemblMetazoa"/>
        </authorList>
    </citation>
    <scope>IDENTIFICATION</scope>
</reference>
<accession>T1J5E0</accession>
<keyword evidence="6" id="KW-1185">Reference proteome</keyword>
<dbReference type="Gene3D" id="3.30.360.10">
    <property type="entry name" value="Dihydrodipicolinate Reductase, domain 2"/>
    <property type="match status" value="1"/>
</dbReference>
<dbReference type="GO" id="GO:0009435">
    <property type="term" value="P:NAD+ biosynthetic process"/>
    <property type="evidence" value="ECO:0007669"/>
    <property type="project" value="InterPro"/>
</dbReference>
<feature type="domain" description="Aspartate dehydrogenase" evidence="3">
    <location>
        <begin position="166"/>
        <end position="254"/>
    </location>
</feature>
<proteinExistence type="inferred from homology"/>
<reference evidence="6" key="1">
    <citation type="submission" date="2011-05" db="EMBL/GenBank/DDBJ databases">
        <authorList>
            <person name="Richards S.R."/>
            <person name="Qu J."/>
            <person name="Jiang H."/>
            <person name="Jhangiani S.N."/>
            <person name="Agravi P."/>
            <person name="Goodspeed R."/>
            <person name="Gross S."/>
            <person name="Mandapat C."/>
            <person name="Jackson L."/>
            <person name="Mathew T."/>
            <person name="Pu L."/>
            <person name="Thornton R."/>
            <person name="Saada N."/>
            <person name="Wilczek-Boney K.B."/>
            <person name="Lee S."/>
            <person name="Kovar C."/>
            <person name="Wu Y."/>
            <person name="Scherer S.E."/>
            <person name="Worley K.C."/>
            <person name="Muzny D.M."/>
            <person name="Gibbs R."/>
        </authorList>
    </citation>
    <scope>NUCLEOTIDE SEQUENCE</scope>
    <source>
        <strain evidence="6">Brora</strain>
    </source>
</reference>
<dbReference type="EnsemblMetazoa" id="SMAR008839-RA">
    <property type="protein sequence ID" value="SMAR008839-PA"/>
    <property type="gene ID" value="SMAR008839"/>
</dbReference>
<dbReference type="SUPFAM" id="SSF55347">
    <property type="entry name" value="Glyceraldehyde-3-phosphate dehydrogenase-like, C-terminal domain"/>
    <property type="match status" value="1"/>
</dbReference>
<evidence type="ECO:0000259" key="4">
    <source>
        <dbReference type="Pfam" id="PF03447"/>
    </source>
</evidence>
<dbReference type="eggNOG" id="ENOG502QVGC">
    <property type="taxonomic scope" value="Eukaryota"/>
</dbReference>
<dbReference type="GO" id="GO:0050661">
    <property type="term" value="F:NADP binding"/>
    <property type="evidence" value="ECO:0007669"/>
    <property type="project" value="InterPro"/>
</dbReference>
<protein>
    <recommendedName>
        <fullName evidence="2">Aspartate dehydrogenase domain-containing protein</fullName>
    </recommendedName>
</protein>
<evidence type="ECO:0000259" key="3">
    <source>
        <dbReference type="Pfam" id="PF01958"/>
    </source>
</evidence>
<feature type="domain" description="Aspartate/homoserine dehydrogenase NAD-binding" evidence="4">
    <location>
        <begin position="10"/>
        <end position="114"/>
    </location>
</feature>
<dbReference type="SUPFAM" id="SSF51735">
    <property type="entry name" value="NAD(P)-binding Rossmann-fold domains"/>
    <property type="match status" value="1"/>
</dbReference>
<dbReference type="PANTHER" id="PTHR31873">
    <property type="entry name" value="L-ASPARTATE DEHYDROGENASE-RELATED"/>
    <property type="match status" value="1"/>
</dbReference>
<dbReference type="GO" id="GO:0033735">
    <property type="term" value="F:aspartate dehydrogenase [NAD(P)+] activity"/>
    <property type="evidence" value="ECO:0007669"/>
    <property type="project" value="InterPro"/>
</dbReference>
<dbReference type="Pfam" id="PF03447">
    <property type="entry name" value="NAD_binding_3"/>
    <property type="match status" value="1"/>
</dbReference>
<dbReference type="PhylomeDB" id="T1J5E0"/>
<evidence type="ECO:0000313" key="5">
    <source>
        <dbReference type="EnsemblMetazoa" id="SMAR008839-PA"/>
    </source>
</evidence>
<dbReference type="Gene3D" id="3.40.50.720">
    <property type="entry name" value="NAD(P)-binding Rossmann-like Domain"/>
    <property type="match status" value="1"/>
</dbReference>
<dbReference type="EMBL" id="JH431859">
    <property type="status" value="NOT_ANNOTATED_CDS"/>
    <property type="molecule type" value="Genomic_DNA"/>
</dbReference>
<dbReference type="Proteomes" id="UP000014500">
    <property type="component" value="Unassembled WGS sequence"/>
</dbReference>
<evidence type="ECO:0000313" key="6">
    <source>
        <dbReference type="Proteomes" id="UP000014500"/>
    </source>
</evidence>
<comment type="similarity">
    <text evidence="1">Belongs to the L-aspartate dehydrogenase family.</text>
</comment>
<dbReference type="InterPro" id="IPR005106">
    <property type="entry name" value="Asp/hSer_DH_NAD-bd"/>
</dbReference>
<dbReference type="HOGENOM" id="CLU_063528_0_0_1"/>
<dbReference type="Pfam" id="PF01958">
    <property type="entry name" value="Asp_DH_C"/>
    <property type="match status" value="1"/>
</dbReference>